<dbReference type="Gene3D" id="1.25.40.120">
    <property type="entry name" value="Protein prenylyltransferase"/>
    <property type="match status" value="1"/>
</dbReference>
<keyword evidence="4" id="KW-0677">Repeat</keyword>
<comment type="caution">
    <text evidence="7">The sequence shown here is derived from an EMBL/GenBank/DDBJ whole genome shotgun (WGS) entry which is preliminary data.</text>
</comment>
<dbReference type="EMBL" id="AWUE01022520">
    <property type="protein sequence ID" value="OMO57592.1"/>
    <property type="molecule type" value="Genomic_DNA"/>
</dbReference>
<comment type="similarity">
    <text evidence="1 6">Belongs to the protein prenyltransferase subunit alpha family.</text>
</comment>
<organism evidence="7 8">
    <name type="scientific">Corchorus olitorius</name>
    <dbReference type="NCBI Taxonomy" id="93759"/>
    <lineage>
        <taxon>Eukaryota</taxon>
        <taxon>Viridiplantae</taxon>
        <taxon>Streptophyta</taxon>
        <taxon>Embryophyta</taxon>
        <taxon>Tracheophyta</taxon>
        <taxon>Spermatophyta</taxon>
        <taxon>Magnoliopsida</taxon>
        <taxon>eudicotyledons</taxon>
        <taxon>Gunneridae</taxon>
        <taxon>Pentapetalae</taxon>
        <taxon>rosids</taxon>
        <taxon>malvids</taxon>
        <taxon>Malvales</taxon>
        <taxon>Malvaceae</taxon>
        <taxon>Grewioideae</taxon>
        <taxon>Apeibeae</taxon>
        <taxon>Corchorus</taxon>
    </lineage>
</organism>
<accession>A0A1R3GHP2</accession>
<proteinExistence type="inferred from homology"/>
<dbReference type="PROSITE" id="PS51450">
    <property type="entry name" value="LRR"/>
    <property type="match status" value="1"/>
</dbReference>
<comment type="function">
    <text evidence="6">Catalyzes the transfer of a geranyl-geranyl moiety from geranyl-geranyl pyrophosphate to cysteines occuring in specific C-terminal amino acid sequences.</text>
</comment>
<dbReference type="Proteomes" id="UP000187203">
    <property type="component" value="Unassembled WGS sequence"/>
</dbReference>
<dbReference type="GO" id="GO:0005968">
    <property type="term" value="C:Rab-protein geranylgeranyltransferase complex"/>
    <property type="evidence" value="ECO:0007669"/>
    <property type="project" value="TreeGrafter"/>
</dbReference>
<dbReference type="Gene3D" id="3.80.10.10">
    <property type="entry name" value="Ribonuclease Inhibitor"/>
    <property type="match status" value="1"/>
</dbReference>
<protein>
    <recommendedName>
        <fullName evidence="6">Geranylgeranyl transferase type-2 subunit alpha</fullName>
        <ecNumber evidence="6">2.5.1.60</ecNumber>
    </recommendedName>
    <alternativeName>
        <fullName evidence="6">Geranylgeranyl transferase type II subunit alpha</fullName>
    </alternativeName>
</protein>
<evidence type="ECO:0000256" key="3">
    <source>
        <dbReference type="ARBA" id="ARBA00022679"/>
    </source>
</evidence>
<keyword evidence="2 6" id="KW-0637">Prenyltransferase</keyword>
<gene>
    <name evidence="7" type="ORF">COLO4_35257</name>
</gene>
<reference evidence="8" key="1">
    <citation type="submission" date="2013-09" db="EMBL/GenBank/DDBJ databases">
        <title>Corchorus olitorius genome sequencing.</title>
        <authorList>
            <person name="Alam M."/>
            <person name="Haque M.S."/>
            <person name="Islam M.S."/>
            <person name="Emdad E.M."/>
            <person name="Islam M.M."/>
            <person name="Ahmed B."/>
            <person name="Halim A."/>
            <person name="Hossen Q.M.M."/>
            <person name="Hossain M.Z."/>
            <person name="Ahmed R."/>
            <person name="Khan M.M."/>
            <person name="Islam R."/>
            <person name="Rashid M.M."/>
            <person name="Khan S.A."/>
            <person name="Rahman M.S."/>
            <person name="Alam M."/>
            <person name="Yahiya A.S."/>
            <person name="Khan M.S."/>
            <person name="Azam M.S."/>
            <person name="Haque T."/>
            <person name="Lashkar M.Z.H."/>
            <person name="Akhand A.I."/>
            <person name="Morshed G."/>
            <person name="Roy S."/>
            <person name="Uddin K.S."/>
            <person name="Rabeya T."/>
            <person name="Hossain A.S."/>
            <person name="Chowdhury A."/>
            <person name="Snigdha A.R."/>
            <person name="Mortoza M.S."/>
            <person name="Matin S.A."/>
            <person name="Hoque S.M.E."/>
            <person name="Islam M.K."/>
            <person name="Roy D.K."/>
            <person name="Haider R."/>
            <person name="Moosa M.M."/>
            <person name="Elias S.M."/>
            <person name="Hasan A.M."/>
            <person name="Jahan S."/>
            <person name="Shafiuddin M."/>
            <person name="Mahmood N."/>
            <person name="Shommy N.S."/>
        </authorList>
    </citation>
    <scope>NUCLEOTIDE SEQUENCE [LARGE SCALE GENOMIC DNA]</scope>
    <source>
        <strain evidence="8">cv. O-4</strain>
    </source>
</reference>
<dbReference type="InterPro" id="IPR032675">
    <property type="entry name" value="LRR_dom_sf"/>
</dbReference>
<name>A0A1R3GHP2_9ROSI</name>
<evidence type="ECO:0000313" key="7">
    <source>
        <dbReference type="EMBL" id="OMO57592.1"/>
    </source>
</evidence>
<dbReference type="EC" id="2.5.1.60" evidence="6"/>
<dbReference type="PROSITE" id="PS51147">
    <property type="entry name" value="PFTA"/>
    <property type="match status" value="2"/>
</dbReference>
<comment type="catalytic activity">
    <reaction evidence="5 6">
        <text>geranylgeranyl diphosphate + L-cysteinyl-[protein] = S-geranylgeranyl-L-cysteinyl-[protein] + diphosphate</text>
        <dbReference type="Rhea" id="RHEA:21240"/>
        <dbReference type="Rhea" id="RHEA-COMP:10131"/>
        <dbReference type="Rhea" id="RHEA-COMP:11537"/>
        <dbReference type="ChEBI" id="CHEBI:29950"/>
        <dbReference type="ChEBI" id="CHEBI:33019"/>
        <dbReference type="ChEBI" id="CHEBI:57533"/>
        <dbReference type="ChEBI" id="CHEBI:86021"/>
        <dbReference type="EC" id="2.5.1.60"/>
    </reaction>
</comment>
<evidence type="ECO:0000256" key="1">
    <source>
        <dbReference type="ARBA" id="ARBA00006734"/>
    </source>
</evidence>
<evidence type="ECO:0000256" key="2">
    <source>
        <dbReference type="ARBA" id="ARBA00022602"/>
    </source>
</evidence>
<evidence type="ECO:0000256" key="4">
    <source>
        <dbReference type="ARBA" id="ARBA00022737"/>
    </source>
</evidence>
<dbReference type="GO" id="GO:0004663">
    <property type="term" value="F:Rab geranylgeranyltransferase activity"/>
    <property type="evidence" value="ECO:0007669"/>
    <property type="project" value="UniProtKB-UniRule"/>
</dbReference>
<evidence type="ECO:0000256" key="5">
    <source>
        <dbReference type="ARBA" id="ARBA00047658"/>
    </source>
</evidence>
<dbReference type="InterPro" id="IPR001611">
    <property type="entry name" value="Leu-rich_rpt"/>
</dbReference>
<keyword evidence="3 6" id="KW-0808">Transferase</keyword>
<dbReference type="PANTHER" id="PTHR11129">
    <property type="entry name" value="PROTEIN FARNESYLTRANSFERASE ALPHA SUBUNIT/RAB GERANYLGERANYL TRANSFERASE ALPHA SUBUNIT"/>
    <property type="match status" value="1"/>
</dbReference>
<dbReference type="PANTHER" id="PTHR11129:SF2">
    <property type="entry name" value="GERANYLGERANYL TRANSFERASE TYPE-2 SUBUNIT ALPHA"/>
    <property type="match status" value="1"/>
</dbReference>
<dbReference type="STRING" id="93759.A0A1R3GHP2"/>
<dbReference type="SUPFAM" id="SSF52047">
    <property type="entry name" value="RNI-like"/>
    <property type="match status" value="1"/>
</dbReference>
<keyword evidence="8" id="KW-1185">Reference proteome</keyword>
<evidence type="ECO:0000256" key="6">
    <source>
        <dbReference type="RuleBase" id="RU367120"/>
    </source>
</evidence>
<dbReference type="OrthoDB" id="1658at2759"/>
<evidence type="ECO:0000313" key="8">
    <source>
        <dbReference type="Proteomes" id="UP000187203"/>
    </source>
</evidence>
<dbReference type="AlphaFoldDB" id="A0A1R3GHP2"/>
<dbReference type="GO" id="GO:0097354">
    <property type="term" value="P:prenylation"/>
    <property type="evidence" value="ECO:0007669"/>
    <property type="project" value="UniProtKB-UniRule"/>
</dbReference>
<dbReference type="InterPro" id="IPR002088">
    <property type="entry name" value="Prenyl_trans_a"/>
</dbReference>
<dbReference type="SUPFAM" id="SSF48439">
    <property type="entry name" value="Protein prenylyltransferase"/>
    <property type="match status" value="1"/>
</dbReference>
<sequence length="266" mass="30410">MHGRPRKAAKPEDEAASAAKAQKLRALQEQFFSHHHNKIYTKEAVEISAKLLEINPESYTAWNYRKLAVEYHLSQPESNPDSVKSILDDELRVVESALRQNFKSYGAWHHRKWVLSKGHSSIDHELRLLDKFQKADSRLEAMQLLSGLNLRNNKLRSFTALEALRKLKSLTVLDISYNQIGEHSIDTTRYLCSSPLSHSAGSEWNKDEIGISDAALINYWEAFFIFKELNLKQLDIVGNAVADEKFKSILVKVLPTLKRLDGELLD</sequence>
<dbReference type="Pfam" id="PF01239">
    <property type="entry name" value="PPTA"/>
    <property type="match status" value="2"/>
</dbReference>